<protein>
    <recommendedName>
        <fullName evidence="2">DUF3806 domain-containing protein</fullName>
    </recommendedName>
</protein>
<proteinExistence type="predicted"/>
<accession>A0A486XJB1</accession>
<evidence type="ECO:0008006" key="2">
    <source>
        <dbReference type="Google" id="ProtNLM"/>
    </source>
</evidence>
<reference evidence="1" key="1">
    <citation type="submission" date="2019-04" db="EMBL/GenBank/DDBJ databases">
        <authorList>
            <person name="Brambilla D."/>
        </authorList>
    </citation>
    <scope>NUCLEOTIDE SEQUENCE</scope>
    <source>
        <strain evidence="1">BAL1</strain>
    </source>
</reference>
<evidence type="ECO:0000313" key="1">
    <source>
        <dbReference type="EMBL" id="VHO02230.1"/>
    </source>
</evidence>
<gene>
    <name evidence="1" type="ORF">BAL341_640</name>
</gene>
<sequence length="139" mass="15651">MQNTLPQQELNTLMHAAAADAIKYAADEHQLTLDNSVDSLHQLDILLGTLHQREQQQRHSAELVFTLCNIVGAYVGELFIAHVGGQWQQSQTDNNAPFVFVQFNDKEFPFASVCYHKITQDNTISLANYMKQAMANAMQ</sequence>
<organism evidence="1">
    <name type="scientific">Rheinheimera sp. BAL341</name>
    <dbReference type="NCBI Taxonomy" id="1708203"/>
    <lineage>
        <taxon>Bacteria</taxon>
        <taxon>Pseudomonadati</taxon>
        <taxon>Pseudomonadota</taxon>
        <taxon>Gammaproteobacteria</taxon>
        <taxon>Chromatiales</taxon>
        <taxon>Chromatiaceae</taxon>
        <taxon>Rheinheimera</taxon>
    </lineage>
</organism>
<dbReference type="AlphaFoldDB" id="A0A486XJB1"/>
<dbReference type="EMBL" id="CAAJGR010000059">
    <property type="protein sequence ID" value="VHO02230.1"/>
    <property type="molecule type" value="Genomic_DNA"/>
</dbReference>
<name>A0A486XJB1_9GAMM</name>